<name>A0A4U9HZY2_9ENTR</name>
<reference evidence="1 2" key="1">
    <citation type="submission" date="2019-05" db="EMBL/GenBank/DDBJ databases">
        <authorList>
            <consortium name="Pathogen Informatics"/>
        </authorList>
    </citation>
    <scope>NUCLEOTIDE SEQUENCE [LARGE SCALE GENOMIC DNA]</scope>
    <source>
        <strain evidence="1 2">NCTC13032</strain>
    </source>
</reference>
<protein>
    <submittedName>
        <fullName evidence="1">Uncharacterized protein</fullName>
    </submittedName>
</protein>
<gene>
    <name evidence="1" type="ORF">NCTC13032_04443</name>
</gene>
<dbReference type="AlphaFoldDB" id="A0A4U9HZY2"/>
<organism evidence="1 2">
    <name type="scientific">Leclercia adecarboxylata</name>
    <dbReference type="NCBI Taxonomy" id="83655"/>
    <lineage>
        <taxon>Bacteria</taxon>
        <taxon>Pseudomonadati</taxon>
        <taxon>Pseudomonadota</taxon>
        <taxon>Gammaproteobacteria</taxon>
        <taxon>Enterobacterales</taxon>
        <taxon>Enterobacteriaceae</taxon>
        <taxon>Leclercia</taxon>
    </lineage>
</organism>
<evidence type="ECO:0000313" key="1">
    <source>
        <dbReference type="EMBL" id="VTP69545.1"/>
    </source>
</evidence>
<evidence type="ECO:0000313" key="2">
    <source>
        <dbReference type="Proteomes" id="UP000310719"/>
    </source>
</evidence>
<dbReference type="EMBL" id="LR590464">
    <property type="protein sequence ID" value="VTP69545.1"/>
    <property type="molecule type" value="Genomic_DNA"/>
</dbReference>
<accession>A0A4U9HZY2</accession>
<dbReference type="Proteomes" id="UP000310719">
    <property type="component" value="Chromosome"/>
</dbReference>
<proteinExistence type="predicted"/>
<sequence>MNQFRLDLSTKQDATNYFLIDWVALGRPTPGAGMAALQQETTARVAGDQAESTARETLATQIRAAIPEMIRRSWPRACFTTNVRHASRRRKRR</sequence>